<sequence>MSEAAPLSVKRLLEQVKTRLEPAFATVCVVGEVSNFRGSGKHWYFTLKEEGAALSCAVWAGQQRFLQHRPADGQRVVLRGSLNLYVAGGTITLAVTHCEPAGVGDLQARLRQLEADLRAQGLFDRPKRPLPRFPRKLGVVAALGGAALRDVLEVMARRAPGIDILIAPAAAQGERCVPETLLALQEIQDPHWGCQAVLLVRGGGSLEDLWAFNDPALVRAVAECQIPIVTGVGHEIDTTLVDLAADRRAATPSQAAELATPDRAALGAELRRRTEALAAKAAWRLRGLETTLNLLVDHGLQRAEPLAGPGVRLAALGQRLALAHPSRGVDAAGARLSLLRQRLRHAAARAAREADLPRVREAQRRLAPAIQRGLQRRDHRLAVLAERLHGLDPAGPLQRGFVLALDPEGRPVTVAGALPPGAALRLRWQDGERRATLD</sequence>
<dbReference type="HAMAP" id="MF_00378">
    <property type="entry name" value="Exonuc_7_L"/>
    <property type="match status" value="1"/>
</dbReference>
<keyword evidence="1 5" id="KW-0963">Cytoplasm</keyword>
<feature type="domain" description="OB-fold nucleic acid binding" evidence="8">
    <location>
        <begin position="7"/>
        <end position="97"/>
    </location>
</feature>
<comment type="catalytic activity">
    <reaction evidence="5 6">
        <text>Exonucleolytic cleavage in either 5'- to 3'- or 3'- to 5'-direction to yield nucleoside 5'-phosphates.</text>
        <dbReference type="EC" id="3.1.11.6"/>
    </reaction>
</comment>
<dbReference type="Proteomes" id="UP001242010">
    <property type="component" value="Chromosome"/>
</dbReference>
<evidence type="ECO:0000256" key="5">
    <source>
        <dbReference type="HAMAP-Rule" id="MF_00378"/>
    </source>
</evidence>
<keyword evidence="10" id="KW-1185">Reference proteome</keyword>
<dbReference type="InterPro" id="IPR020579">
    <property type="entry name" value="Exonuc_VII_lsu_C"/>
</dbReference>
<evidence type="ECO:0000313" key="9">
    <source>
        <dbReference type="EMBL" id="BDU70003.1"/>
    </source>
</evidence>
<keyword evidence="3 5" id="KW-0378">Hydrolase</keyword>
<evidence type="ECO:0000259" key="7">
    <source>
        <dbReference type="Pfam" id="PF02601"/>
    </source>
</evidence>
<evidence type="ECO:0000313" key="10">
    <source>
        <dbReference type="Proteomes" id="UP001242010"/>
    </source>
</evidence>
<keyword evidence="2 5" id="KW-0540">Nuclease</keyword>
<keyword evidence="4 5" id="KW-0269">Exonuclease</keyword>
<organism evidence="9 10">
    <name type="scientific">Geothrix oryzae</name>
    <dbReference type="NCBI Taxonomy" id="2927975"/>
    <lineage>
        <taxon>Bacteria</taxon>
        <taxon>Pseudomonadati</taxon>
        <taxon>Acidobacteriota</taxon>
        <taxon>Holophagae</taxon>
        <taxon>Holophagales</taxon>
        <taxon>Holophagaceae</taxon>
        <taxon>Geothrix</taxon>
    </lineage>
</organism>
<evidence type="ECO:0000256" key="4">
    <source>
        <dbReference type="ARBA" id="ARBA00022839"/>
    </source>
</evidence>
<dbReference type="InterPro" id="IPR025824">
    <property type="entry name" value="OB-fold_nuc-bd_dom"/>
</dbReference>
<dbReference type="PANTHER" id="PTHR30008:SF0">
    <property type="entry name" value="EXODEOXYRIBONUCLEASE 7 LARGE SUBUNIT"/>
    <property type="match status" value="1"/>
</dbReference>
<dbReference type="PANTHER" id="PTHR30008">
    <property type="entry name" value="EXODEOXYRIBONUCLEASE 7 LARGE SUBUNIT"/>
    <property type="match status" value="1"/>
</dbReference>
<dbReference type="NCBIfam" id="TIGR00237">
    <property type="entry name" value="xseA"/>
    <property type="match status" value="1"/>
</dbReference>
<gene>
    <name evidence="5 9" type="primary">xseA</name>
    <name evidence="9" type="ORF">GETHOR_21040</name>
</gene>
<dbReference type="RefSeq" id="WP_286353724.1">
    <property type="nucleotide sequence ID" value="NZ_AP027079.1"/>
</dbReference>
<reference evidence="10" key="1">
    <citation type="journal article" date="2023" name="Int. J. Syst. Evol. Microbiol.">
        <title>Mesoterricola silvestris gen. nov., sp. nov., Mesoterricola sediminis sp. nov., Geothrix oryzae sp. nov., Geothrix edaphica sp. nov., Geothrix rubra sp. nov., and Geothrix limicola sp. nov., six novel members of Acidobacteriota isolated from soils.</title>
        <authorList>
            <person name="Itoh H."/>
            <person name="Sugisawa Y."/>
            <person name="Mise K."/>
            <person name="Xu Z."/>
            <person name="Kuniyasu M."/>
            <person name="Ushijima N."/>
            <person name="Kawano K."/>
            <person name="Kobayashi E."/>
            <person name="Shiratori Y."/>
            <person name="Masuda Y."/>
            <person name="Senoo K."/>
        </authorList>
    </citation>
    <scope>NUCLEOTIDE SEQUENCE [LARGE SCALE GENOMIC DNA]</scope>
    <source>
        <strain evidence="10">Red222</strain>
    </source>
</reference>
<dbReference type="Pfam" id="PF13742">
    <property type="entry name" value="tRNA_anti_2"/>
    <property type="match status" value="1"/>
</dbReference>
<dbReference type="Pfam" id="PF02601">
    <property type="entry name" value="Exonuc_VII_L"/>
    <property type="match status" value="1"/>
</dbReference>
<dbReference type="EC" id="3.1.11.6" evidence="5"/>
<evidence type="ECO:0000256" key="6">
    <source>
        <dbReference type="RuleBase" id="RU004355"/>
    </source>
</evidence>
<dbReference type="CDD" id="cd04489">
    <property type="entry name" value="ExoVII_LU_OBF"/>
    <property type="match status" value="1"/>
</dbReference>
<name>A0ABM8DSJ9_9BACT</name>
<dbReference type="InterPro" id="IPR003753">
    <property type="entry name" value="Exonuc_VII_L"/>
</dbReference>
<comment type="subunit">
    <text evidence="5">Heterooligomer composed of large and small subunits.</text>
</comment>
<evidence type="ECO:0000259" key="8">
    <source>
        <dbReference type="Pfam" id="PF13742"/>
    </source>
</evidence>
<evidence type="ECO:0000256" key="3">
    <source>
        <dbReference type="ARBA" id="ARBA00022801"/>
    </source>
</evidence>
<proteinExistence type="inferred from homology"/>
<comment type="function">
    <text evidence="5">Bidirectionally degrades single-stranded DNA into large acid-insoluble oligonucleotides, which are then degraded further into small acid-soluble oligonucleotides.</text>
</comment>
<accession>A0ABM8DSJ9</accession>
<comment type="subcellular location">
    <subcellularLocation>
        <location evidence="5 6">Cytoplasm</location>
    </subcellularLocation>
</comment>
<protein>
    <recommendedName>
        <fullName evidence="5">Exodeoxyribonuclease 7 large subunit</fullName>
        <ecNumber evidence="5">3.1.11.6</ecNumber>
    </recommendedName>
    <alternativeName>
        <fullName evidence="5">Exodeoxyribonuclease VII large subunit</fullName>
        <shortName evidence="5">Exonuclease VII large subunit</shortName>
    </alternativeName>
</protein>
<feature type="domain" description="Exonuclease VII large subunit C-terminal" evidence="7">
    <location>
        <begin position="125"/>
        <end position="435"/>
    </location>
</feature>
<evidence type="ECO:0000256" key="2">
    <source>
        <dbReference type="ARBA" id="ARBA00022722"/>
    </source>
</evidence>
<comment type="similarity">
    <text evidence="5 6">Belongs to the XseA family.</text>
</comment>
<evidence type="ECO:0000256" key="1">
    <source>
        <dbReference type="ARBA" id="ARBA00022490"/>
    </source>
</evidence>
<dbReference type="EMBL" id="AP027079">
    <property type="protein sequence ID" value="BDU70003.1"/>
    <property type="molecule type" value="Genomic_DNA"/>
</dbReference>